<dbReference type="EMBL" id="PYVG01000006">
    <property type="protein sequence ID" value="PTB89857.1"/>
    <property type="molecule type" value="Genomic_DNA"/>
</dbReference>
<accession>A0A6N4DJQ1</accession>
<reference evidence="1 2" key="1">
    <citation type="submission" date="2018-03" db="EMBL/GenBank/DDBJ databases">
        <title>Cross-interface Injection: A General Nanoliter Liquid Handling Method Applied to Single Cells Genome Amplification Automated Nanoliter Liquid Handling Applied to Single Cell Multiple Displacement Amplification.</title>
        <authorList>
            <person name="Yun J."/>
            <person name="Xu P."/>
            <person name="Xu J."/>
            <person name="Dai X."/>
            <person name="Wang Y."/>
            <person name="Zheng X."/>
            <person name="Cao C."/>
            <person name="Yi Q."/>
            <person name="Zhu Y."/>
            <person name="Wang L."/>
            <person name="Dong Z."/>
            <person name="Huang Y."/>
            <person name="Huang L."/>
            <person name="Du W."/>
        </authorList>
    </citation>
    <scope>NUCLEOTIDE SEQUENCE [LARGE SCALE GENOMIC DNA]</scope>
    <source>
        <strain evidence="1 2">A9-4</strain>
    </source>
</reference>
<gene>
    <name evidence="1" type="ORF">C9928_01905</name>
</gene>
<dbReference type="Proteomes" id="UP000241514">
    <property type="component" value="Unassembled WGS sequence"/>
</dbReference>
<dbReference type="InterPro" id="IPR010260">
    <property type="entry name" value="AlpA"/>
</dbReference>
<proteinExistence type="predicted"/>
<evidence type="ECO:0000313" key="1">
    <source>
        <dbReference type="EMBL" id="PTB89857.1"/>
    </source>
</evidence>
<dbReference type="Pfam" id="PF05930">
    <property type="entry name" value="Phage_AlpA"/>
    <property type="match status" value="1"/>
</dbReference>
<dbReference type="AlphaFoldDB" id="A0A6N4DJQ1"/>
<evidence type="ECO:0008006" key="3">
    <source>
        <dbReference type="Google" id="ProtNLM"/>
    </source>
</evidence>
<organism evidence="1 2">
    <name type="scientific">Pseudidiomarina aestuarii</name>
    <dbReference type="NCBI Taxonomy" id="624146"/>
    <lineage>
        <taxon>Bacteria</taxon>
        <taxon>Pseudomonadati</taxon>
        <taxon>Pseudomonadota</taxon>
        <taxon>Gammaproteobacteria</taxon>
        <taxon>Alteromonadales</taxon>
        <taxon>Idiomarinaceae</taxon>
        <taxon>Pseudidiomarina</taxon>
    </lineage>
</organism>
<sequence>MNANQLKESVTIRRVNVPRYIGVSPTTLWDLEQTDPSFPRRIKLGKRGVAYLVSELNAWLEAKKEG</sequence>
<comment type="caution">
    <text evidence="1">The sequence shown here is derived from an EMBL/GenBank/DDBJ whole genome shotgun (WGS) entry which is preliminary data.</text>
</comment>
<protein>
    <recommendedName>
        <fullName evidence="3">AlpA family phage regulatory protein</fullName>
    </recommendedName>
</protein>
<name>A0A6N4DJQ1_9GAMM</name>
<evidence type="ECO:0000313" key="2">
    <source>
        <dbReference type="Proteomes" id="UP000241514"/>
    </source>
</evidence>